<feature type="region of interest" description="Disordered" evidence="1">
    <location>
        <begin position="1"/>
        <end position="25"/>
    </location>
</feature>
<evidence type="ECO:0000313" key="3">
    <source>
        <dbReference type="Proteomes" id="UP001141806"/>
    </source>
</evidence>
<protein>
    <recommendedName>
        <fullName evidence="4">Retrotransposon Copia-like N-terminal domain-containing protein</fullName>
    </recommendedName>
</protein>
<accession>A0A9Q0K765</accession>
<name>A0A9Q0K765_9MAGN</name>
<evidence type="ECO:0000256" key="1">
    <source>
        <dbReference type="SAM" id="MobiDB-lite"/>
    </source>
</evidence>
<dbReference type="EMBL" id="JAMYWD010000007">
    <property type="protein sequence ID" value="KAJ4965131.1"/>
    <property type="molecule type" value="Genomic_DNA"/>
</dbReference>
<gene>
    <name evidence="2" type="ORF">NE237_016980</name>
</gene>
<reference evidence="2" key="1">
    <citation type="journal article" date="2023" name="Plant J.">
        <title>The genome of the king protea, Protea cynaroides.</title>
        <authorList>
            <person name="Chang J."/>
            <person name="Duong T.A."/>
            <person name="Schoeman C."/>
            <person name="Ma X."/>
            <person name="Roodt D."/>
            <person name="Barker N."/>
            <person name="Li Z."/>
            <person name="Van de Peer Y."/>
            <person name="Mizrachi E."/>
        </authorList>
    </citation>
    <scope>NUCLEOTIDE SEQUENCE</scope>
    <source>
        <tissue evidence="2">Young leaves</tissue>
    </source>
</reference>
<dbReference type="AlphaFoldDB" id="A0A9Q0K765"/>
<dbReference type="PANTHER" id="PTHR47481">
    <property type="match status" value="1"/>
</dbReference>
<evidence type="ECO:0008006" key="4">
    <source>
        <dbReference type="Google" id="ProtNLM"/>
    </source>
</evidence>
<dbReference type="OrthoDB" id="1912561at2759"/>
<dbReference type="Pfam" id="PF14223">
    <property type="entry name" value="Retrotran_gag_2"/>
    <property type="match status" value="1"/>
</dbReference>
<sequence length="310" mass="34396">MTSIPSDLNGASPNSVESPEMSTVTNSTPPLVISNIASLIPIKLSSTNYMLWKSLFEPILHGHKLMHLIDGSTPFPITSDSPFYENDQMLLSWINAILSESALPYIVGVSSTKTAWDLLKTRYASATPAHAMSLKRQLSRIKKGSQSMIDYIQQFKIISDQLVACGSTVSEDDPVLYILDVYQLPIGSFPPLFEFELRAQPSHLRSCIPFLFVKNSHLRMNLQMNSPLHMLPIDPIAQILVEEILAVEIPPIEERVIVKAVGGKPNDALQILLIMALHRLPLQILLATLYVINVRYVVELAISPLTATTE</sequence>
<comment type="caution">
    <text evidence="2">The sequence shown here is derived from an EMBL/GenBank/DDBJ whole genome shotgun (WGS) entry which is preliminary data.</text>
</comment>
<dbReference type="PANTHER" id="PTHR47481:SF28">
    <property type="entry name" value="RETROTRANSPOSON COPIA-LIKE N-TERMINAL DOMAIN-CONTAINING PROTEIN"/>
    <property type="match status" value="1"/>
</dbReference>
<dbReference type="Proteomes" id="UP001141806">
    <property type="component" value="Unassembled WGS sequence"/>
</dbReference>
<keyword evidence="3" id="KW-1185">Reference proteome</keyword>
<proteinExistence type="predicted"/>
<evidence type="ECO:0000313" key="2">
    <source>
        <dbReference type="EMBL" id="KAJ4965131.1"/>
    </source>
</evidence>
<organism evidence="2 3">
    <name type="scientific">Protea cynaroides</name>
    <dbReference type="NCBI Taxonomy" id="273540"/>
    <lineage>
        <taxon>Eukaryota</taxon>
        <taxon>Viridiplantae</taxon>
        <taxon>Streptophyta</taxon>
        <taxon>Embryophyta</taxon>
        <taxon>Tracheophyta</taxon>
        <taxon>Spermatophyta</taxon>
        <taxon>Magnoliopsida</taxon>
        <taxon>Proteales</taxon>
        <taxon>Proteaceae</taxon>
        <taxon>Protea</taxon>
    </lineage>
</organism>